<name>A0A482W9V0_ASBVE</name>
<dbReference type="PANTHER" id="PTHR13299:SF0">
    <property type="entry name" value="PEROXISOMAL MEMBRANE PROTEIN PEX16"/>
    <property type="match status" value="1"/>
</dbReference>
<evidence type="ECO:0000256" key="3">
    <source>
        <dbReference type="RuleBase" id="RU365003"/>
    </source>
</evidence>
<dbReference type="EMBL" id="QDEB01012251">
    <property type="protein sequence ID" value="RZC41981.1"/>
    <property type="molecule type" value="Genomic_DNA"/>
</dbReference>
<sequence>KINSSHVLSELVYCLSNLLVLFNDRIINNVRQLELPSSGDTLKLWLTVVEYCEVLFELSAQKVWGNTGKWLLIVAVQVFKCISRLILIYSHKESIIQTPPIPTLERNKLMKNMTNCNSVRDIAQAQMDSLSFTLKGSGRVIRRIDTSPPISLRDWKPLQIQHTCDNEQTIEQALAGRQLIAETIYIMKPMAHLGSVACFGNNSWKPWMVSLIMDFTSLQLYRSCKRTKVNSLTPKQKLQLSKRTVILVMYLLRSPFYDSYSKDKIDAFLISLSKNVPLAKLICQPLLQYLPFWQMN</sequence>
<accession>A0A482W9V0</accession>
<comment type="caution">
    <text evidence="4">The sequence shown here is derived from an EMBL/GenBank/DDBJ whole genome shotgun (WGS) entry which is preliminary data.</text>
</comment>
<gene>
    <name evidence="4" type="ORF">BDFB_006549</name>
</gene>
<organism evidence="4 5">
    <name type="scientific">Asbolus verrucosus</name>
    <name type="common">Desert ironclad beetle</name>
    <dbReference type="NCBI Taxonomy" id="1661398"/>
    <lineage>
        <taxon>Eukaryota</taxon>
        <taxon>Metazoa</taxon>
        <taxon>Ecdysozoa</taxon>
        <taxon>Arthropoda</taxon>
        <taxon>Hexapoda</taxon>
        <taxon>Insecta</taxon>
        <taxon>Pterygota</taxon>
        <taxon>Neoptera</taxon>
        <taxon>Endopterygota</taxon>
        <taxon>Coleoptera</taxon>
        <taxon>Polyphaga</taxon>
        <taxon>Cucujiformia</taxon>
        <taxon>Tenebrionidae</taxon>
        <taxon>Pimeliinae</taxon>
        <taxon>Asbolus</taxon>
    </lineage>
</organism>
<comment type="similarity">
    <text evidence="1 3">Belongs to the peroxin-16 family.</text>
</comment>
<keyword evidence="3" id="KW-0962">Peroxisome biogenesis</keyword>
<dbReference type="PANTHER" id="PTHR13299">
    <property type="entry name" value="PEROXISOMAL MEMBRANE PROTEIN PEX16"/>
    <property type="match status" value="1"/>
</dbReference>
<dbReference type="Proteomes" id="UP000292052">
    <property type="component" value="Unassembled WGS sequence"/>
</dbReference>
<dbReference type="OrthoDB" id="2021143at2759"/>
<dbReference type="InterPro" id="IPR013919">
    <property type="entry name" value="Pex16"/>
</dbReference>
<evidence type="ECO:0000256" key="1">
    <source>
        <dbReference type="ARBA" id="ARBA00009505"/>
    </source>
</evidence>
<protein>
    <recommendedName>
        <fullName evidence="2 3">Peroxisomal membrane protein PEX16</fullName>
    </recommendedName>
</protein>
<evidence type="ECO:0000313" key="5">
    <source>
        <dbReference type="Proteomes" id="UP000292052"/>
    </source>
</evidence>
<dbReference type="STRING" id="1661398.A0A482W9V0"/>
<dbReference type="AlphaFoldDB" id="A0A482W9V0"/>
<dbReference type="GO" id="GO:0005778">
    <property type="term" value="C:peroxisomal membrane"/>
    <property type="evidence" value="ECO:0007669"/>
    <property type="project" value="UniProtKB-SubCell"/>
</dbReference>
<feature type="non-terminal residue" evidence="4">
    <location>
        <position position="296"/>
    </location>
</feature>
<reference evidence="4 5" key="1">
    <citation type="submission" date="2017-03" db="EMBL/GenBank/DDBJ databases">
        <title>Genome of the blue death feigning beetle - Asbolus verrucosus.</title>
        <authorList>
            <person name="Rider S.D."/>
        </authorList>
    </citation>
    <scope>NUCLEOTIDE SEQUENCE [LARGE SCALE GENOMIC DNA]</scope>
    <source>
        <strain evidence="4">Butters</strain>
        <tissue evidence="4">Head and leg muscle</tissue>
    </source>
</reference>
<feature type="non-terminal residue" evidence="4">
    <location>
        <position position="1"/>
    </location>
</feature>
<evidence type="ECO:0000256" key="2">
    <source>
        <dbReference type="ARBA" id="ARBA00018577"/>
    </source>
</evidence>
<keyword evidence="5" id="KW-1185">Reference proteome</keyword>
<dbReference type="Pfam" id="PF08610">
    <property type="entry name" value="Pex16"/>
    <property type="match status" value="1"/>
</dbReference>
<dbReference type="GO" id="GO:0007031">
    <property type="term" value="P:peroxisome organization"/>
    <property type="evidence" value="ECO:0007669"/>
    <property type="project" value="UniProtKB-KW"/>
</dbReference>
<comment type="subcellular location">
    <subcellularLocation>
        <location evidence="3">Peroxisome membrane</location>
    </subcellularLocation>
</comment>
<proteinExistence type="inferred from homology"/>
<evidence type="ECO:0000313" key="4">
    <source>
        <dbReference type="EMBL" id="RZC41981.1"/>
    </source>
</evidence>
<keyword evidence="3" id="KW-0576">Peroxisome</keyword>